<dbReference type="AlphaFoldDB" id="A0A0R3QWY3"/>
<dbReference type="EMBL" id="UZAG01017473">
    <property type="protein sequence ID" value="VDO34896.1"/>
    <property type="molecule type" value="Genomic_DNA"/>
</dbReference>
<keyword evidence="3" id="KW-1185">Reference proteome</keyword>
<accession>A0A0R3QWY3</accession>
<sequence>MKKYMGQITENLVIMIIASGTNKKKKNISIQSGKKTPRTEASNEFTGTTSFKDILYHLCTHDKKKKEAEAYGERTM</sequence>
<reference evidence="4" key="1">
    <citation type="submission" date="2017-02" db="UniProtKB">
        <authorList>
            <consortium name="WormBaseParasite"/>
        </authorList>
    </citation>
    <scope>IDENTIFICATION</scope>
</reference>
<evidence type="ECO:0000313" key="3">
    <source>
        <dbReference type="Proteomes" id="UP000280834"/>
    </source>
</evidence>
<organism evidence="4">
    <name type="scientific">Brugia timori</name>
    <dbReference type="NCBI Taxonomy" id="42155"/>
    <lineage>
        <taxon>Eukaryota</taxon>
        <taxon>Metazoa</taxon>
        <taxon>Ecdysozoa</taxon>
        <taxon>Nematoda</taxon>
        <taxon>Chromadorea</taxon>
        <taxon>Rhabditida</taxon>
        <taxon>Spirurina</taxon>
        <taxon>Spiruromorpha</taxon>
        <taxon>Filarioidea</taxon>
        <taxon>Onchocercidae</taxon>
        <taxon>Brugia</taxon>
    </lineage>
</organism>
<reference evidence="2 3" key="2">
    <citation type="submission" date="2018-11" db="EMBL/GenBank/DDBJ databases">
        <authorList>
            <consortium name="Pathogen Informatics"/>
        </authorList>
    </citation>
    <scope>NUCLEOTIDE SEQUENCE [LARGE SCALE GENOMIC DNA]</scope>
</reference>
<evidence type="ECO:0000313" key="4">
    <source>
        <dbReference type="WBParaSite" id="BTMF_0001224901-mRNA-1"/>
    </source>
</evidence>
<dbReference type="Proteomes" id="UP000280834">
    <property type="component" value="Unassembled WGS sequence"/>
</dbReference>
<gene>
    <name evidence="2" type="ORF">BTMF_LOCUS10269</name>
</gene>
<evidence type="ECO:0000256" key="1">
    <source>
        <dbReference type="SAM" id="MobiDB-lite"/>
    </source>
</evidence>
<proteinExistence type="predicted"/>
<feature type="region of interest" description="Disordered" evidence="1">
    <location>
        <begin position="24"/>
        <end position="44"/>
    </location>
</feature>
<dbReference type="WBParaSite" id="BTMF_0001224901-mRNA-1">
    <property type="protein sequence ID" value="BTMF_0001224901-mRNA-1"/>
    <property type="gene ID" value="BTMF_0001224901"/>
</dbReference>
<evidence type="ECO:0000313" key="2">
    <source>
        <dbReference type="EMBL" id="VDO34896.1"/>
    </source>
</evidence>
<name>A0A0R3QWY3_9BILA</name>
<protein>
    <submittedName>
        <fullName evidence="2 4">Uncharacterized protein</fullName>
    </submittedName>
</protein>
<feature type="compositionally biased region" description="Polar residues" evidence="1">
    <location>
        <begin position="28"/>
        <end position="44"/>
    </location>
</feature>